<evidence type="ECO:0000256" key="5">
    <source>
        <dbReference type="ARBA" id="ARBA00022842"/>
    </source>
</evidence>
<name>A0A177P482_9GAMM</name>
<keyword evidence="2" id="KW-0540">Nuclease</keyword>
<gene>
    <name evidence="7" type="ORF">A1355_20905</name>
</gene>
<dbReference type="RefSeq" id="WP_064025561.1">
    <property type="nucleotide sequence ID" value="NZ_LUUK01000051.1"/>
</dbReference>
<dbReference type="GO" id="GO:0016787">
    <property type="term" value="F:hydrolase activity"/>
    <property type="evidence" value="ECO:0007669"/>
    <property type="project" value="UniProtKB-KW"/>
</dbReference>
<dbReference type="STRING" id="702114.A1355_20905"/>
<evidence type="ECO:0000259" key="6">
    <source>
        <dbReference type="Pfam" id="PF01850"/>
    </source>
</evidence>
<evidence type="ECO:0000313" key="8">
    <source>
        <dbReference type="Proteomes" id="UP000077628"/>
    </source>
</evidence>
<dbReference type="InterPro" id="IPR051749">
    <property type="entry name" value="PINc/VapC_TA_RNase"/>
</dbReference>
<evidence type="ECO:0000256" key="3">
    <source>
        <dbReference type="ARBA" id="ARBA00022723"/>
    </source>
</evidence>
<dbReference type="Pfam" id="PF01850">
    <property type="entry name" value="PIN"/>
    <property type="match status" value="1"/>
</dbReference>
<comment type="caution">
    <text evidence="7">The sequence shown here is derived from an EMBL/GenBank/DDBJ whole genome shotgun (WGS) entry which is preliminary data.</text>
</comment>
<proteinExistence type="predicted"/>
<dbReference type="PANTHER" id="PTHR42740">
    <property type="entry name" value="RIBONUCLEASE VAPC3"/>
    <property type="match status" value="1"/>
</dbReference>
<protein>
    <submittedName>
        <fullName evidence="7">Twitching motility protein PilT</fullName>
    </submittedName>
</protein>
<dbReference type="InterPro" id="IPR029060">
    <property type="entry name" value="PIN-like_dom_sf"/>
</dbReference>
<dbReference type="PANTHER" id="PTHR42740:SF1">
    <property type="entry name" value="RIBONUCLEASE VAPC3"/>
    <property type="match status" value="1"/>
</dbReference>
<dbReference type="SUPFAM" id="SSF88723">
    <property type="entry name" value="PIN domain-like"/>
    <property type="match status" value="1"/>
</dbReference>
<dbReference type="OrthoDB" id="9811788at2"/>
<keyword evidence="1" id="KW-1277">Toxin-antitoxin system</keyword>
<evidence type="ECO:0000256" key="4">
    <source>
        <dbReference type="ARBA" id="ARBA00022801"/>
    </source>
</evidence>
<keyword evidence="8" id="KW-1185">Reference proteome</keyword>
<dbReference type="GO" id="GO:0046872">
    <property type="term" value="F:metal ion binding"/>
    <property type="evidence" value="ECO:0007669"/>
    <property type="project" value="UniProtKB-KW"/>
</dbReference>
<organism evidence="7 8">
    <name type="scientific">Methylomonas koyamae</name>
    <dbReference type="NCBI Taxonomy" id="702114"/>
    <lineage>
        <taxon>Bacteria</taxon>
        <taxon>Pseudomonadati</taxon>
        <taxon>Pseudomonadota</taxon>
        <taxon>Gammaproteobacteria</taxon>
        <taxon>Methylococcales</taxon>
        <taxon>Methylococcaceae</taxon>
        <taxon>Methylomonas</taxon>
    </lineage>
</organism>
<keyword evidence="5" id="KW-0460">Magnesium</keyword>
<dbReference type="GO" id="GO:0004540">
    <property type="term" value="F:RNA nuclease activity"/>
    <property type="evidence" value="ECO:0007669"/>
    <property type="project" value="TreeGrafter"/>
</dbReference>
<evidence type="ECO:0000256" key="1">
    <source>
        <dbReference type="ARBA" id="ARBA00022649"/>
    </source>
</evidence>
<sequence>MILVDSSVWIDYFNGTETLATLKLDGLLGVQPVCTGDLILAEVLQGFRQDEDYQAAKKLLCALPVHALLGTAMSLKAADNFRHLRKQGITIRKTIDTIIATYCIENQMPLLHSDKDFQAFQQFLGLQVV</sequence>
<reference evidence="8" key="1">
    <citation type="submission" date="2016-03" db="EMBL/GenBank/DDBJ databases">
        <authorList>
            <person name="Heylen K."/>
            <person name="De Vos P."/>
            <person name="Vekeman B."/>
        </authorList>
    </citation>
    <scope>NUCLEOTIDE SEQUENCE [LARGE SCALE GENOMIC DNA]</scope>
    <source>
        <strain evidence="8">R-45383</strain>
    </source>
</reference>
<keyword evidence="3" id="KW-0479">Metal-binding</keyword>
<dbReference type="Proteomes" id="UP000077628">
    <property type="component" value="Unassembled WGS sequence"/>
</dbReference>
<feature type="domain" description="PIN" evidence="6">
    <location>
        <begin position="2"/>
        <end position="119"/>
    </location>
</feature>
<accession>A0A177P482</accession>
<dbReference type="AlphaFoldDB" id="A0A177P482"/>
<evidence type="ECO:0000313" key="7">
    <source>
        <dbReference type="EMBL" id="OAI24160.1"/>
    </source>
</evidence>
<dbReference type="InterPro" id="IPR002716">
    <property type="entry name" value="PIN_dom"/>
</dbReference>
<evidence type="ECO:0000256" key="2">
    <source>
        <dbReference type="ARBA" id="ARBA00022722"/>
    </source>
</evidence>
<dbReference type="CDD" id="cd18760">
    <property type="entry name" value="PIN_MtVapC3-like"/>
    <property type="match status" value="1"/>
</dbReference>
<dbReference type="Gene3D" id="3.40.50.1010">
    <property type="entry name" value="5'-nuclease"/>
    <property type="match status" value="1"/>
</dbReference>
<keyword evidence="4" id="KW-0378">Hydrolase</keyword>
<dbReference type="EMBL" id="LUUK01000051">
    <property type="protein sequence ID" value="OAI24160.1"/>
    <property type="molecule type" value="Genomic_DNA"/>
</dbReference>